<dbReference type="EMBL" id="BARS01019052">
    <property type="protein sequence ID" value="GAF87017.1"/>
    <property type="molecule type" value="Genomic_DNA"/>
</dbReference>
<dbReference type="SUPFAM" id="SSF55920">
    <property type="entry name" value="Creatinase/aminopeptidase"/>
    <property type="match status" value="1"/>
</dbReference>
<dbReference type="GO" id="GO:0005737">
    <property type="term" value="C:cytoplasm"/>
    <property type="evidence" value="ECO:0007669"/>
    <property type="project" value="TreeGrafter"/>
</dbReference>
<proteinExistence type="predicted"/>
<dbReference type="InterPro" id="IPR000994">
    <property type="entry name" value="Pept_M24"/>
</dbReference>
<dbReference type="Gene3D" id="3.90.230.10">
    <property type="entry name" value="Creatinase/methionine aminopeptidase superfamily"/>
    <property type="match status" value="1"/>
</dbReference>
<evidence type="ECO:0000256" key="3">
    <source>
        <dbReference type="ARBA" id="ARBA00022801"/>
    </source>
</evidence>
<dbReference type="InterPro" id="IPR036005">
    <property type="entry name" value="Creatinase/aminopeptidase-like"/>
</dbReference>
<feature type="domain" description="Peptidase M24" evidence="4">
    <location>
        <begin position="9"/>
        <end position="72"/>
    </location>
</feature>
<dbReference type="GO" id="GO:0004177">
    <property type="term" value="F:aminopeptidase activity"/>
    <property type="evidence" value="ECO:0007669"/>
    <property type="project" value="UniProtKB-KW"/>
</dbReference>
<feature type="non-terminal residue" evidence="5">
    <location>
        <position position="83"/>
    </location>
</feature>
<dbReference type="GO" id="GO:0008235">
    <property type="term" value="F:metalloexopeptidase activity"/>
    <property type="evidence" value="ECO:0007669"/>
    <property type="project" value="TreeGrafter"/>
</dbReference>
<evidence type="ECO:0000256" key="1">
    <source>
        <dbReference type="ARBA" id="ARBA00022438"/>
    </source>
</evidence>
<evidence type="ECO:0000313" key="5">
    <source>
        <dbReference type="EMBL" id="GAF87017.1"/>
    </source>
</evidence>
<dbReference type="PANTHER" id="PTHR45777">
    <property type="entry name" value="METHIONINE AMINOPEPTIDASE 2"/>
    <property type="match status" value="1"/>
</dbReference>
<dbReference type="Pfam" id="PF00557">
    <property type="entry name" value="Peptidase_M24"/>
    <property type="match status" value="1"/>
</dbReference>
<keyword evidence="2" id="KW-0645">Protease</keyword>
<sequence length="83" mass="9145">MDDNCIESYIKAGKAVKAAKELARTLIKPGVTFLEIANKCEEEIIKQGCELSFPINMSLDNHAAHYSPTIDDPTIVPDRGLLK</sequence>
<keyword evidence="1" id="KW-0031">Aminopeptidase</keyword>
<dbReference type="InterPro" id="IPR050247">
    <property type="entry name" value="Met_Aminopeptidase_Type2"/>
</dbReference>
<organism evidence="5">
    <name type="scientific">marine sediment metagenome</name>
    <dbReference type="NCBI Taxonomy" id="412755"/>
    <lineage>
        <taxon>unclassified sequences</taxon>
        <taxon>metagenomes</taxon>
        <taxon>ecological metagenomes</taxon>
    </lineage>
</organism>
<protein>
    <recommendedName>
        <fullName evidence="4">Peptidase M24 domain-containing protein</fullName>
    </recommendedName>
</protein>
<name>X0TFW0_9ZZZZ</name>
<gene>
    <name evidence="5" type="ORF">S01H1_30913</name>
</gene>
<accession>X0TFW0</accession>
<reference evidence="5" key="1">
    <citation type="journal article" date="2014" name="Front. Microbiol.">
        <title>High frequency of phylogenetically diverse reductive dehalogenase-homologous genes in deep subseafloor sedimentary metagenomes.</title>
        <authorList>
            <person name="Kawai M."/>
            <person name="Futagami T."/>
            <person name="Toyoda A."/>
            <person name="Takaki Y."/>
            <person name="Nishi S."/>
            <person name="Hori S."/>
            <person name="Arai W."/>
            <person name="Tsubouchi T."/>
            <person name="Morono Y."/>
            <person name="Uchiyama I."/>
            <person name="Ito T."/>
            <person name="Fujiyama A."/>
            <person name="Inagaki F."/>
            <person name="Takami H."/>
        </authorList>
    </citation>
    <scope>NUCLEOTIDE SEQUENCE</scope>
    <source>
        <strain evidence="5">Expedition CK06-06</strain>
    </source>
</reference>
<dbReference type="PANTHER" id="PTHR45777:SF2">
    <property type="entry name" value="METHIONINE AMINOPEPTIDASE 2"/>
    <property type="match status" value="1"/>
</dbReference>
<dbReference type="AlphaFoldDB" id="X0TFW0"/>
<comment type="caution">
    <text evidence="5">The sequence shown here is derived from an EMBL/GenBank/DDBJ whole genome shotgun (WGS) entry which is preliminary data.</text>
</comment>
<dbReference type="GO" id="GO:0006508">
    <property type="term" value="P:proteolysis"/>
    <property type="evidence" value="ECO:0007669"/>
    <property type="project" value="UniProtKB-KW"/>
</dbReference>
<evidence type="ECO:0000259" key="4">
    <source>
        <dbReference type="Pfam" id="PF00557"/>
    </source>
</evidence>
<evidence type="ECO:0000256" key="2">
    <source>
        <dbReference type="ARBA" id="ARBA00022670"/>
    </source>
</evidence>
<keyword evidence="3" id="KW-0378">Hydrolase</keyword>